<evidence type="ECO:0000256" key="1">
    <source>
        <dbReference type="SAM" id="Phobius"/>
    </source>
</evidence>
<dbReference type="KEGG" id="pact:CA264_01910"/>
<dbReference type="EMBL" id="CP021235">
    <property type="protein sequence ID" value="ARS34294.1"/>
    <property type="molecule type" value="Genomic_DNA"/>
</dbReference>
<dbReference type="InterPro" id="IPR002686">
    <property type="entry name" value="Transposase_17"/>
</dbReference>
<evidence type="ECO:0000313" key="4">
    <source>
        <dbReference type="Proteomes" id="UP000266292"/>
    </source>
</evidence>
<organism evidence="3 4">
    <name type="scientific">Pontibacter actiniarum</name>
    <dbReference type="NCBI Taxonomy" id="323450"/>
    <lineage>
        <taxon>Bacteria</taxon>
        <taxon>Pseudomonadati</taxon>
        <taxon>Bacteroidota</taxon>
        <taxon>Cytophagia</taxon>
        <taxon>Cytophagales</taxon>
        <taxon>Hymenobacteraceae</taxon>
        <taxon>Pontibacter</taxon>
    </lineage>
</organism>
<dbReference type="GO" id="GO:0004803">
    <property type="term" value="F:transposase activity"/>
    <property type="evidence" value="ECO:0007669"/>
    <property type="project" value="InterPro"/>
</dbReference>
<evidence type="ECO:0000259" key="2">
    <source>
        <dbReference type="SMART" id="SM01321"/>
    </source>
</evidence>
<dbReference type="PANTHER" id="PTHR34322">
    <property type="entry name" value="TRANSPOSASE, Y1_TNP DOMAIN-CONTAINING"/>
    <property type="match status" value="1"/>
</dbReference>
<name>A0A1X9YN76_9BACT</name>
<accession>A0A1X9YN76</accession>
<keyword evidence="4" id="KW-1185">Reference proteome</keyword>
<dbReference type="STRING" id="709015.GCA_000472485_00376"/>
<keyword evidence="1" id="KW-0812">Transmembrane</keyword>
<feature type="domain" description="Transposase IS200-like" evidence="2">
    <location>
        <begin position="9"/>
        <end position="148"/>
    </location>
</feature>
<dbReference type="SUPFAM" id="SSF143422">
    <property type="entry name" value="Transposase IS200-like"/>
    <property type="match status" value="1"/>
</dbReference>
<keyword evidence="1" id="KW-1133">Transmembrane helix</keyword>
<dbReference type="Gene3D" id="3.30.70.1290">
    <property type="entry name" value="Transposase IS200-like"/>
    <property type="match status" value="1"/>
</dbReference>
<sequence length="182" mass="21598">MSRKYKIRDQRKLYFVSFSVVYWIDVFGREEYRQVLLDSLNYCTRQKGLEVYAYCIMTNHVHLIVGSQQEPLQNILRDFKSYTSTQLRKAIQDNPQESRKDWMLWLMQRAGKKNGNNNDYQFWQQHNHPIELNTNFLLQQKLDYIHQNPVKAGFVSLPEAYTYSSATAYAGEPSLLDIMLIV</sequence>
<dbReference type="Pfam" id="PF01797">
    <property type="entry name" value="Y1_Tnp"/>
    <property type="match status" value="1"/>
</dbReference>
<evidence type="ECO:0000313" key="3">
    <source>
        <dbReference type="EMBL" id="ARS34294.1"/>
    </source>
</evidence>
<dbReference type="Proteomes" id="UP000266292">
    <property type="component" value="Chromosome"/>
</dbReference>
<dbReference type="RefSeq" id="WP_025604130.1">
    <property type="nucleotide sequence ID" value="NZ_CP021235.1"/>
</dbReference>
<dbReference type="SMART" id="SM01321">
    <property type="entry name" value="Y1_Tnp"/>
    <property type="match status" value="1"/>
</dbReference>
<dbReference type="AlphaFoldDB" id="A0A1X9YN76"/>
<feature type="transmembrane region" description="Helical" evidence="1">
    <location>
        <begin position="12"/>
        <end position="28"/>
    </location>
</feature>
<gene>
    <name evidence="3" type="ORF">CA264_01910</name>
</gene>
<keyword evidence="1" id="KW-0472">Membrane</keyword>
<dbReference type="InterPro" id="IPR036515">
    <property type="entry name" value="Transposase_17_sf"/>
</dbReference>
<proteinExistence type="predicted"/>
<dbReference type="GO" id="GO:0003677">
    <property type="term" value="F:DNA binding"/>
    <property type="evidence" value="ECO:0007669"/>
    <property type="project" value="InterPro"/>
</dbReference>
<dbReference type="PANTHER" id="PTHR34322:SF2">
    <property type="entry name" value="TRANSPOSASE IS200-LIKE DOMAIN-CONTAINING PROTEIN"/>
    <property type="match status" value="1"/>
</dbReference>
<dbReference type="OrthoDB" id="9788881at2"/>
<dbReference type="NCBIfam" id="NF047646">
    <property type="entry name" value="REP_Tyr_transpos"/>
    <property type="match status" value="1"/>
</dbReference>
<protein>
    <submittedName>
        <fullName evidence="3">Transposase</fullName>
    </submittedName>
</protein>
<dbReference type="GO" id="GO:0006313">
    <property type="term" value="P:DNA transposition"/>
    <property type="evidence" value="ECO:0007669"/>
    <property type="project" value="InterPro"/>
</dbReference>
<reference evidence="4" key="1">
    <citation type="submission" date="2017-05" db="EMBL/GenBank/DDBJ databases">
        <authorList>
            <person name="Ray J."/>
            <person name="Price M."/>
            <person name="Deutschbauer A."/>
        </authorList>
    </citation>
    <scope>NUCLEOTIDE SEQUENCE [LARGE SCALE GENOMIC DNA]</scope>
    <source>
        <strain evidence="4">DSM 19842</strain>
    </source>
</reference>